<name>A0ABU5JPX6_9ACTN</name>
<comment type="caution">
    <text evidence="2">The sequence shown here is derived from an EMBL/GenBank/DDBJ whole genome shotgun (WGS) entry which is preliminary data.</text>
</comment>
<sequence length="194" mass="21316">MSKKRMRLSVGAPTGCRIIALPAGIILASIGTCMAWLAIKPMSQFFAEGEFGFGDVLAFIFFVVIMCVVLYVVGALAWVYLRMARTRIWLKGTVLIERRILLRRRIDLRTAQVELRPTANANITGLSLVATDQRSSKSLDLVIHKGQATLPASELAALAQAILGDHSLDRRVGHDNETAMIVADRLRELAAIET</sequence>
<evidence type="ECO:0008006" key="4">
    <source>
        <dbReference type="Google" id="ProtNLM"/>
    </source>
</evidence>
<evidence type="ECO:0000256" key="1">
    <source>
        <dbReference type="SAM" id="Phobius"/>
    </source>
</evidence>
<proteinExistence type="predicted"/>
<evidence type="ECO:0000313" key="2">
    <source>
        <dbReference type="EMBL" id="MDZ5494693.1"/>
    </source>
</evidence>
<evidence type="ECO:0000313" key="3">
    <source>
        <dbReference type="Proteomes" id="UP001290101"/>
    </source>
</evidence>
<dbReference type="EMBL" id="JAXOTQ010000111">
    <property type="protein sequence ID" value="MDZ5494693.1"/>
    <property type="molecule type" value="Genomic_DNA"/>
</dbReference>
<keyword evidence="1" id="KW-0812">Transmembrane</keyword>
<reference evidence="2 3" key="1">
    <citation type="submission" date="2023-12" db="EMBL/GenBank/DDBJ databases">
        <title>Micromonospora sp. nov., isolated from Atacama Desert.</title>
        <authorList>
            <person name="Carro L."/>
            <person name="Golinska P."/>
            <person name="Klenk H.-P."/>
            <person name="Goodfellow M."/>
        </authorList>
    </citation>
    <scope>NUCLEOTIDE SEQUENCE [LARGE SCALE GENOMIC DNA]</scope>
    <source>
        <strain evidence="2 3">4G53</strain>
    </source>
</reference>
<gene>
    <name evidence="2" type="ORF">U2F25_35590</name>
</gene>
<keyword evidence="1" id="KW-1133">Transmembrane helix</keyword>
<feature type="transmembrane region" description="Helical" evidence="1">
    <location>
        <begin position="20"/>
        <end position="39"/>
    </location>
</feature>
<dbReference type="RefSeq" id="WP_322444140.1">
    <property type="nucleotide sequence ID" value="NZ_JAXOTQ010000111.1"/>
</dbReference>
<feature type="transmembrane region" description="Helical" evidence="1">
    <location>
        <begin position="59"/>
        <end position="81"/>
    </location>
</feature>
<accession>A0ABU5JPX6</accession>
<dbReference type="Proteomes" id="UP001290101">
    <property type="component" value="Unassembled WGS sequence"/>
</dbReference>
<protein>
    <recommendedName>
        <fullName evidence="4">PH domain-containing protein</fullName>
    </recommendedName>
</protein>
<organism evidence="2 3">
    <name type="scientific">Micromonospora sicca</name>
    <dbReference type="NCBI Taxonomy" id="2202420"/>
    <lineage>
        <taxon>Bacteria</taxon>
        <taxon>Bacillati</taxon>
        <taxon>Actinomycetota</taxon>
        <taxon>Actinomycetes</taxon>
        <taxon>Micromonosporales</taxon>
        <taxon>Micromonosporaceae</taxon>
        <taxon>Micromonospora</taxon>
    </lineage>
</organism>
<keyword evidence="1" id="KW-0472">Membrane</keyword>
<keyword evidence="3" id="KW-1185">Reference proteome</keyword>